<dbReference type="Pfam" id="PF00593">
    <property type="entry name" value="TonB_dep_Rec_b-barrel"/>
    <property type="match status" value="1"/>
</dbReference>
<keyword evidence="3 11" id="KW-1134">Transmembrane beta strand</keyword>
<keyword evidence="8 12" id="KW-0798">TonB box</keyword>
<keyword evidence="10 11" id="KW-0998">Cell outer membrane</keyword>
<evidence type="ECO:0000256" key="5">
    <source>
        <dbReference type="ARBA" id="ARBA00022692"/>
    </source>
</evidence>
<proteinExistence type="inferred from homology"/>
<dbReference type="AlphaFoldDB" id="A0A5C8ZN61"/>
<keyword evidence="4" id="KW-0410">Iron transport</keyword>
<dbReference type="PANTHER" id="PTHR32552:SF81">
    <property type="entry name" value="TONB-DEPENDENT OUTER MEMBRANE RECEPTOR"/>
    <property type="match status" value="1"/>
</dbReference>
<evidence type="ECO:0000256" key="10">
    <source>
        <dbReference type="ARBA" id="ARBA00023237"/>
    </source>
</evidence>
<evidence type="ECO:0000256" key="9">
    <source>
        <dbReference type="ARBA" id="ARBA00023136"/>
    </source>
</evidence>
<dbReference type="Gene3D" id="2.40.170.20">
    <property type="entry name" value="TonB-dependent receptor, beta-barrel domain"/>
    <property type="match status" value="1"/>
</dbReference>
<dbReference type="OrthoDB" id="127311at2"/>
<dbReference type="InterPro" id="IPR036942">
    <property type="entry name" value="Beta-barrel_TonB_sf"/>
</dbReference>
<evidence type="ECO:0000259" key="15">
    <source>
        <dbReference type="Pfam" id="PF07715"/>
    </source>
</evidence>
<evidence type="ECO:0000256" key="8">
    <source>
        <dbReference type="ARBA" id="ARBA00023077"/>
    </source>
</evidence>
<keyword evidence="16" id="KW-0675">Receptor</keyword>
<feature type="domain" description="TonB-dependent receptor plug" evidence="15">
    <location>
        <begin position="48"/>
        <end position="157"/>
    </location>
</feature>
<evidence type="ECO:0000256" key="4">
    <source>
        <dbReference type="ARBA" id="ARBA00022496"/>
    </source>
</evidence>
<dbReference type="PANTHER" id="PTHR32552">
    <property type="entry name" value="FERRICHROME IRON RECEPTOR-RELATED"/>
    <property type="match status" value="1"/>
</dbReference>
<keyword evidence="2 11" id="KW-0813">Transport</keyword>
<comment type="subcellular location">
    <subcellularLocation>
        <location evidence="1 11">Cell outer membrane</location>
        <topology evidence="1 11">Multi-pass membrane protein</topology>
    </subcellularLocation>
</comment>
<evidence type="ECO:0000256" key="13">
    <source>
        <dbReference type="SAM" id="SignalP"/>
    </source>
</evidence>
<dbReference type="Proteomes" id="UP000321933">
    <property type="component" value="Unassembled WGS sequence"/>
</dbReference>
<evidence type="ECO:0000256" key="11">
    <source>
        <dbReference type="PROSITE-ProRule" id="PRU01360"/>
    </source>
</evidence>
<keyword evidence="13" id="KW-0732">Signal</keyword>
<keyword evidence="6" id="KW-0408">Iron</keyword>
<evidence type="ECO:0000256" key="1">
    <source>
        <dbReference type="ARBA" id="ARBA00004571"/>
    </source>
</evidence>
<name>A0A5C8ZN61_9GAMM</name>
<reference evidence="16 17" key="1">
    <citation type="submission" date="2019-08" db="EMBL/GenBank/DDBJ databases">
        <title>Parahaliea maris sp. nov., isolated from the surface seawater.</title>
        <authorList>
            <person name="Liu Y."/>
        </authorList>
    </citation>
    <scope>NUCLEOTIDE SEQUENCE [LARGE SCALE GENOMIC DNA]</scope>
    <source>
        <strain evidence="16 17">S2-26</strain>
    </source>
</reference>
<dbReference type="RefSeq" id="WP_148065921.1">
    <property type="nucleotide sequence ID" value="NZ_VRYZ01000010.1"/>
</dbReference>
<organism evidence="16 17">
    <name type="scientific">Parahaliea aestuarii</name>
    <dbReference type="NCBI Taxonomy" id="1852021"/>
    <lineage>
        <taxon>Bacteria</taxon>
        <taxon>Pseudomonadati</taxon>
        <taxon>Pseudomonadota</taxon>
        <taxon>Gammaproteobacteria</taxon>
        <taxon>Cellvibrionales</taxon>
        <taxon>Halieaceae</taxon>
        <taxon>Parahaliea</taxon>
    </lineage>
</organism>
<evidence type="ECO:0000256" key="6">
    <source>
        <dbReference type="ARBA" id="ARBA00023004"/>
    </source>
</evidence>
<keyword evidence="9 11" id="KW-0472">Membrane</keyword>
<comment type="similarity">
    <text evidence="11 12">Belongs to the TonB-dependent receptor family.</text>
</comment>
<keyword evidence="7" id="KW-0406">Ion transport</keyword>
<evidence type="ECO:0000313" key="17">
    <source>
        <dbReference type="Proteomes" id="UP000321933"/>
    </source>
</evidence>
<keyword evidence="17" id="KW-1185">Reference proteome</keyword>
<dbReference type="InterPro" id="IPR039426">
    <property type="entry name" value="TonB-dep_rcpt-like"/>
</dbReference>
<comment type="caution">
    <text evidence="16">The sequence shown here is derived from an EMBL/GenBank/DDBJ whole genome shotgun (WGS) entry which is preliminary data.</text>
</comment>
<dbReference type="Pfam" id="PF07715">
    <property type="entry name" value="Plug"/>
    <property type="match status" value="1"/>
</dbReference>
<dbReference type="GO" id="GO:0009279">
    <property type="term" value="C:cell outer membrane"/>
    <property type="evidence" value="ECO:0007669"/>
    <property type="project" value="UniProtKB-SubCell"/>
</dbReference>
<dbReference type="EMBL" id="VRYZ01000010">
    <property type="protein sequence ID" value="TXS89170.1"/>
    <property type="molecule type" value="Genomic_DNA"/>
</dbReference>
<evidence type="ECO:0000313" key="16">
    <source>
        <dbReference type="EMBL" id="TXS89170.1"/>
    </source>
</evidence>
<dbReference type="InterPro" id="IPR000531">
    <property type="entry name" value="Beta-barrel_TonB"/>
</dbReference>
<evidence type="ECO:0000256" key="12">
    <source>
        <dbReference type="RuleBase" id="RU003357"/>
    </source>
</evidence>
<evidence type="ECO:0000256" key="2">
    <source>
        <dbReference type="ARBA" id="ARBA00022448"/>
    </source>
</evidence>
<feature type="signal peptide" evidence="13">
    <location>
        <begin position="1"/>
        <end position="31"/>
    </location>
</feature>
<feature type="domain" description="TonB-dependent receptor-like beta-barrel" evidence="14">
    <location>
        <begin position="345"/>
        <end position="731"/>
    </location>
</feature>
<evidence type="ECO:0000256" key="3">
    <source>
        <dbReference type="ARBA" id="ARBA00022452"/>
    </source>
</evidence>
<evidence type="ECO:0000259" key="14">
    <source>
        <dbReference type="Pfam" id="PF00593"/>
    </source>
</evidence>
<dbReference type="SUPFAM" id="SSF56935">
    <property type="entry name" value="Porins"/>
    <property type="match status" value="1"/>
</dbReference>
<accession>A0A5C8ZN61</accession>
<feature type="chain" id="PRO_5022793978" evidence="13">
    <location>
        <begin position="32"/>
        <end position="768"/>
    </location>
</feature>
<dbReference type="GO" id="GO:0006826">
    <property type="term" value="P:iron ion transport"/>
    <property type="evidence" value="ECO:0007669"/>
    <property type="project" value="UniProtKB-KW"/>
</dbReference>
<protein>
    <submittedName>
        <fullName evidence="16">TonB-dependent receptor</fullName>
    </submittedName>
</protein>
<dbReference type="InterPro" id="IPR012910">
    <property type="entry name" value="Plug_dom"/>
</dbReference>
<keyword evidence="5 11" id="KW-0812">Transmembrane</keyword>
<gene>
    <name evidence="16" type="ORF">FVW59_18785</name>
</gene>
<evidence type="ECO:0000256" key="7">
    <source>
        <dbReference type="ARBA" id="ARBA00023065"/>
    </source>
</evidence>
<dbReference type="PROSITE" id="PS52016">
    <property type="entry name" value="TONB_DEPENDENT_REC_3"/>
    <property type="match status" value="1"/>
</dbReference>
<sequence length="768" mass="83883">MKSERRLAARQAVSLPLAALLAASPALPVAAAVLEEVVVTAERREENLQETPIAVTAFNEQTLLDLGIHDLKGVGDIVPNVRVVALNSTAVSAAATIRGMASAEPSLAQDPKVGFYLDGVYLSKNTGSVFDVVDLERVEVLRGPQGTLYGKNTTGGAINLISKKPSGELGFKQQLTGGDRGRFRSSTTLDVPEWNGLSAKLGYVVIQHDGFIENTGSSRPDRLGAVDNDAWRLALRWQASDDFTADLSYQETSTEAVPPAGQLTAIEPSYLDLPTVTSFSPFTVVSPADNPFREALESGAVSEDRLGKLALDNQGYERYDIVDAALHLSWQLGALELRSITGYHDLDGGLVGNDQDGGSWSVPFGHFALAEYQGNRKAHTAWSQELQLIGSSADERWSYVSGLYYFEEEAEELHNRWDLLIYLPGGVLPGFDSGVLVNQNALLGPPPTGLGEEYSVDNTSWAAYSQVTWTPPVLGDRLDLTLGLRYTEDEKQAVILDATPNWEQTADWSNWNPTATVTYRFSDDINGYAKVATGYNAGSHPVRAGNEEAFALTADEETLTDYEIGLKSELLDRRLRINLAAFHYDYDDLQVNDFVSGATVLLNAGQATIQGLEFESTLQVTDTLVLGLDYGYLDFDYDEFVVGGQDIADSARAPFAPEHTAHTWAQWRWPLHSAGELRLRVDVTYTDEYNFSPTLYSNGTADERTLADARLAWSDIPLGGGALALAVWGRNITNEPYREFGTDFGTLGFTTNVYGDLATWGVDVIYEY</sequence>